<protein>
    <submittedName>
        <fullName evidence="2">Uncharacterized protein</fullName>
    </submittedName>
</protein>
<dbReference type="Proteomes" id="UP001164746">
    <property type="component" value="Chromosome 10"/>
</dbReference>
<organism evidence="2 3">
    <name type="scientific">Mya arenaria</name>
    <name type="common">Soft-shell clam</name>
    <dbReference type="NCBI Taxonomy" id="6604"/>
    <lineage>
        <taxon>Eukaryota</taxon>
        <taxon>Metazoa</taxon>
        <taxon>Spiralia</taxon>
        <taxon>Lophotrochozoa</taxon>
        <taxon>Mollusca</taxon>
        <taxon>Bivalvia</taxon>
        <taxon>Autobranchia</taxon>
        <taxon>Heteroconchia</taxon>
        <taxon>Euheterodonta</taxon>
        <taxon>Imparidentia</taxon>
        <taxon>Neoheterodontei</taxon>
        <taxon>Myida</taxon>
        <taxon>Myoidea</taxon>
        <taxon>Myidae</taxon>
        <taxon>Mya</taxon>
    </lineage>
</organism>
<evidence type="ECO:0000313" key="2">
    <source>
        <dbReference type="EMBL" id="WAR17323.1"/>
    </source>
</evidence>
<feature type="region of interest" description="Disordered" evidence="1">
    <location>
        <begin position="56"/>
        <end position="90"/>
    </location>
</feature>
<keyword evidence="3" id="KW-1185">Reference proteome</keyword>
<proteinExistence type="predicted"/>
<gene>
    <name evidence="2" type="ORF">MAR_031917</name>
</gene>
<accession>A0ABY7F566</accession>
<name>A0ABY7F566_MYAAR</name>
<feature type="compositionally biased region" description="Basic and acidic residues" evidence="1">
    <location>
        <begin position="68"/>
        <end position="79"/>
    </location>
</feature>
<feature type="region of interest" description="Disordered" evidence="1">
    <location>
        <begin position="19"/>
        <end position="41"/>
    </location>
</feature>
<feature type="compositionally biased region" description="Polar residues" evidence="1">
    <location>
        <begin position="25"/>
        <end position="40"/>
    </location>
</feature>
<reference evidence="2" key="1">
    <citation type="submission" date="2022-11" db="EMBL/GenBank/DDBJ databases">
        <title>Centuries of genome instability and evolution in soft-shell clam transmissible cancer (bioRxiv).</title>
        <authorList>
            <person name="Hart S.F.M."/>
            <person name="Yonemitsu M.A."/>
            <person name="Giersch R.M."/>
            <person name="Beal B.F."/>
            <person name="Arriagada G."/>
            <person name="Davis B.W."/>
            <person name="Ostrander E.A."/>
            <person name="Goff S.P."/>
            <person name="Metzger M.J."/>
        </authorList>
    </citation>
    <scope>NUCLEOTIDE SEQUENCE</scope>
    <source>
        <strain evidence="2">MELC-2E11</strain>
        <tissue evidence="2">Siphon/mantle</tissue>
    </source>
</reference>
<dbReference type="EMBL" id="CP111021">
    <property type="protein sequence ID" value="WAR17323.1"/>
    <property type="molecule type" value="Genomic_DNA"/>
</dbReference>
<sequence length="90" mass="10706">MVTMYILKRRRRVTELKAEVHERQTSFGTGPANTDGNNQYEELDKRERVTPHNEAYEMLQTSTNPVDNKQEEDKEKDYEFDGGNVYYNER</sequence>
<evidence type="ECO:0000313" key="3">
    <source>
        <dbReference type="Proteomes" id="UP001164746"/>
    </source>
</evidence>
<evidence type="ECO:0000256" key="1">
    <source>
        <dbReference type="SAM" id="MobiDB-lite"/>
    </source>
</evidence>